<organism evidence="1 2">
    <name type="scientific">Sphingobium baderi</name>
    <dbReference type="NCBI Taxonomy" id="1332080"/>
    <lineage>
        <taxon>Bacteria</taxon>
        <taxon>Pseudomonadati</taxon>
        <taxon>Pseudomonadota</taxon>
        <taxon>Alphaproteobacteria</taxon>
        <taxon>Sphingomonadales</taxon>
        <taxon>Sphingomonadaceae</taxon>
        <taxon>Sphingobium</taxon>
    </lineage>
</organism>
<sequence>MEGRPVEIDLVAEGRLRRHGHEIAAGRIICLVAADAEIRARRPDQCLSVWHDLAFRQGRSLRGQRVQGFWAQPFALGHVEDGEPFQEWDGTGVFAGFSYLGLFGLGNEAVGIDNTSSALALADAAACFQRLFESEPAL</sequence>
<protein>
    <submittedName>
        <fullName evidence="1">Uncharacterized protein</fullName>
    </submittedName>
</protein>
<dbReference type="Proteomes" id="UP000056968">
    <property type="component" value="Chromosome"/>
</dbReference>
<proteinExistence type="predicted"/>
<dbReference type="KEGG" id="sbd:ATN00_02095"/>
<gene>
    <name evidence="1" type="ORF">ATN00_02095</name>
</gene>
<keyword evidence="2" id="KW-1185">Reference proteome</keyword>
<evidence type="ECO:0000313" key="2">
    <source>
        <dbReference type="Proteomes" id="UP000056968"/>
    </source>
</evidence>
<dbReference type="AlphaFoldDB" id="A0A0S3EV22"/>
<dbReference type="STRING" id="1332080.ATN00_02095"/>
<reference evidence="1 2" key="1">
    <citation type="submission" date="2015-11" db="EMBL/GenBank/DDBJ databases">
        <title>A Two-component Flavoprotein Monooxygenase System MeaXY Responsible for para-Hydroxylation of 2-Methyl-6-ethylaniline and 2,6-Diethylaniline in Sphingobium baderi DE-13.</title>
        <authorList>
            <person name="Cheng M."/>
            <person name="Meng Q."/>
            <person name="Yang Y."/>
            <person name="Chu C."/>
            <person name="Yan X."/>
            <person name="He J."/>
            <person name="Li S."/>
        </authorList>
    </citation>
    <scope>NUCLEOTIDE SEQUENCE [LARGE SCALE GENOMIC DNA]</scope>
    <source>
        <strain evidence="1 2">DE-13</strain>
    </source>
</reference>
<name>A0A0S3EV22_9SPHN</name>
<evidence type="ECO:0000313" key="1">
    <source>
        <dbReference type="EMBL" id="ALR19274.1"/>
    </source>
</evidence>
<accession>A0A0S3EV22</accession>
<dbReference type="EMBL" id="CP013264">
    <property type="protein sequence ID" value="ALR19274.1"/>
    <property type="molecule type" value="Genomic_DNA"/>
</dbReference>